<gene>
    <name evidence="3" type="ORF">Agabi119p4_7133</name>
</gene>
<feature type="compositionally biased region" description="Pro residues" evidence="1">
    <location>
        <begin position="1"/>
        <end position="11"/>
    </location>
</feature>
<sequence length="466" mass="49754">MPSTPPKPLSPWPLQTPDVDLPPPLPLPTHTSPRPAKRRRRDMHSPDQGLQRRQTIADQDAIADAKRQCRLLSGNNVISCWPTADTTVAQHEWTSFIWNSRRPDLTQTNLVDIYLFRADSKEQILHKRDYTNPFMEAGAFPAQVNDTWFGDEGFNWNGQNTSFPYYWVIARSDKGLDGSEQSQSIFSAVQTTYLDVVIASQSAASASASSASVLSSRSVVQASLSSASAAATASNTSSSTSSGSVQSDSSDSGFPHWAIAVITVLGFLAVASICILAFLILRRLRRKHQDEFDSNRNSMGSASPMMPNAAQQGSPLLPTTSLPPPPHSPVGTGSAVAGMGGLAMSERDRNAPSVVMHDGASTTSAGDAPFSGADAAIMADAFRKMLRKPDFAQHLEGDDSPEVAEDDEDDDDEHGGASGAGLIGRELAEEGRDIRSVSSERGVRVETGTIGSDAGSAAIGQRKDTQ</sequence>
<name>A0A8H7C7M4_AGABI</name>
<feature type="compositionally biased region" description="Basic and acidic residues" evidence="1">
    <location>
        <begin position="426"/>
        <end position="435"/>
    </location>
</feature>
<evidence type="ECO:0008006" key="5">
    <source>
        <dbReference type="Google" id="ProtNLM"/>
    </source>
</evidence>
<evidence type="ECO:0000256" key="1">
    <source>
        <dbReference type="SAM" id="MobiDB-lite"/>
    </source>
</evidence>
<keyword evidence="2" id="KW-0812">Transmembrane</keyword>
<evidence type="ECO:0000256" key="2">
    <source>
        <dbReference type="SAM" id="Phobius"/>
    </source>
</evidence>
<evidence type="ECO:0000313" key="4">
    <source>
        <dbReference type="Proteomes" id="UP000629468"/>
    </source>
</evidence>
<reference evidence="3 4" key="1">
    <citation type="journal article" name="Sci. Rep.">
        <title>Telomere-to-telomere assembled and centromere annotated genomes of the two main subspecies of the button mushroom Agaricus bisporus reveal especially polymorphic chromosome ends.</title>
        <authorList>
            <person name="Sonnenberg A.S.M."/>
            <person name="Sedaghat-Telgerd N."/>
            <person name="Lavrijssen B."/>
            <person name="Ohm R.A."/>
            <person name="Hendrickx P.M."/>
            <person name="Scholtmeijer K."/>
            <person name="Baars J.J.P."/>
            <person name="van Peer A."/>
        </authorList>
    </citation>
    <scope>NUCLEOTIDE SEQUENCE [LARGE SCALE GENOMIC DNA]</scope>
    <source>
        <strain evidence="3 4">H119_p4</strain>
    </source>
</reference>
<accession>A0A8H7C7M4</accession>
<feature type="region of interest" description="Disordered" evidence="1">
    <location>
        <begin position="1"/>
        <end position="55"/>
    </location>
</feature>
<feature type="region of interest" description="Disordered" evidence="1">
    <location>
        <begin position="292"/>
        <end position="332"/>
    </location>
</feature>
<feature type="transmembrane region" description="Helical" evidence="2">
    <location>
        <begin position="257"/>
        <end position="281"/>
    </location>
</feature>
<dbReference type="Proteomes" id="UP000629468">
    <property type="component" value="Unassembled WGS sequence"/>
</dbReference>
<feature type="region of interest" description="Disordered" evidence="1">
    <location>
        <begin position="394"/>
        <end position="466"/>
    </location>
</feature>
<keyword evidence="2" id="KW-1133">Transmembrane helix</keyword>
<protein>
    <recommendedName>
        <fullName evidence="5">Mid2 domain-containing protein</fullName>
    </recommendedName>
</protein>
<feature type="compositionally biased region" description="Acidic residues" evidence="1">
    <location>
        <begin position="398"/>
        <end position="413"/>
    </location>
</feature>
<evidence type="ECO:0000313" key="3">
    <source>
        <dbReference type="EMBL" id="KAF7767890.1"/>
    </source>
</evidence>
<dbReference type="CDD" id="cd12087">
    <property type="entry name" value="TM_EGFR-like"/>
    <property type="match status" value="1"/>
</dbReference>
<dbReference type="EMBL" id="JABXXO010000010">
    <property type="protein sequence ID" value="KAF7767890.1"/>
    <property type="molecule type" value="Genomic_DNA"/>
</dbReference>
<dbReference type="AlphaFoldDB" id="A0A8H7C7M4"/>
<organism evidence="3 4">
    <name type="scientific">Agaricus bisporus var. burnettii</name>
    <dbReference type="NCBI Taxonomy" id="192524"/>
    <lineage>
        <taxon>Eukaryota</taxon>
        <taxon>Fungi</taxon>
        <taxon>Dikarya</taxon>
        <taxon>Basidiomycota</taxon>
        <taxon>Agaricomycotina</taxon>
        <taxon>Agaricomycetes</taxon>
        <taxon>Agaricomycetidae</taxon>
        <taxon>Agaricales</taxon>
        <taxon>Agaricineae</taxon>
        <taxon>Agaricaceae</taxon>
        <taxon>Agaricus</taxon>
    </lineage>
</organism>
<keyword evidence="2" id="KW-0472">Membrane</keyword>
<proteinExistence type="predicted"/>
<comment type="caution">
    <text evidence="3">The sequence shown here is derived from an EMBL/GenBank/DDBJ whole genome shotgun (WGS) entry which is preliminary data.</text>
</comment>